<evidence type="ECO:0000259" key="2">
    <source>
        <dbReference type="Pfam" id="PF14344"/>
    </source>
</evidence>
<keyword evidence="1" id="KW-0812">Transmembrane</keyword>
<evidence type="ECO:0000313" key="3">
    <source>
        <dbReference type="EMBL" id="TDD27075.1"/>
    </source>
</evidence>
<feature type="domain" description="DUF4397" evidence="2">
    <location>
        <begin position="57"/>
        <end position="164"/>
    </location>
</feature>
<dbReference type="Proteomes" id="UP000295172">
    <property type="component" value="Unassembled WGS sequence"/>
</dbReference>
<name>A0A4R4X9E7_9ACTN</name>
<feature type="transmembrane region" description="Helical" evidence="1">
    <location>
        <begin position="277"/>
        <end position="297"/>
    </location>
</feature>
<dbReference type="Pfam" id="PF14344">
    <property type="entry name" value="DUF4397"/>
    <property type="match status" value="1"/>
</dbReference>
<keyword evidence="1" id="KW-0472">Membrane</keyword>
<dbReference type="OrthoDB" id="5800709at2"/>
<keyword evidence="4" id="KW-1185">Reference proteome</keyword>
<organism evidence="3 4">
    <name type="scientific">Kribbella turkmenica</name>
    <dbReference type="NCBI Taxonomy" id="2530375"/>
    <lineage>
        <taxon>Bacteria</taxon>
        <taxon>Bacillati</taxon>
        <taxon>Actinomycetota</taxon>
        <taxon>Actinomycetes</taxon>
        <taxon>Propionibacteriales</taxon>
        <taxon>Kribbellaceae</taxon>
        <taxon>Kribbella</taxon>
    </lineage>
</organism>
<evidence type="ECO:0000313" key="4">
    <source>
        <dbReference type="Proteomes" id="UP000295172"/>
    </source>
</evidence>
<protein>
    <submittedName>
        <fullName evidence="3">DUF4397 domain-containing protein</fullName>
    </submittedName>
</protein>
<accession>A0A4R4X9E7</accession>
<reference evidence="3 4" key="1">
    <citation type="submission" date="2019-02" db="EMBL/GenBank/DDBJ databases">
        <title>Draft genome sequences of novel Actinobacteria.</title>
        <authorList>
            <person name="Sahin N."/>
            <person name="Ay H."/>
            <person name="Saygin H."/>
        </authorList>
    </citation>
    <scope>NUCLEOTIDE SEQUENCE [LARGE SCALE GENOMIC DNA]</scope>
    <source>
        <strain evidence="3 4">16K104</strain>
    </source>
</reference>
<comment type="caution">
    <text evidence="3">The sequence shown here is derived from an EMBL/GenBank/DDBJ whole genome shotgun (WGS) entry which is preliminary data.</text>
</comment>
<dbReference type="EMBL" id="SMKR01000038">
    <property type="protein sequence ID" value="TDD27075.1"/>
    <property type="molecule type" value="Genomic_DNA"/>
</dbReference>
<keyword evidence="1" id="KW-1133">Transmembrane helix</keyword>
<gene>
    <name evidence="3" type="ORF">E1218_11490</name>
</gene>
<proteinExistence type="predicted"/>
<dbReference type="AlphaFoldDB" id="A0A4R4X9E7"/>
<sequence length="304" mass="30784">MVRRSVSGPFRTVLAGISRIPGPVIRRVIPLTLAVTVAAAPAVLVAPAEAAEAAVGAHLYIVQGLPGRSLDVSIDGRTVTSGLATTKIAGPFRVAAGKRMVTAREGGKVVIQRELTLGSGSSVDAVIHLPVSPTGAPVLTSYVNKLTSVPKDKAALRVAHDAAVGPADIRVNGQVAFANVANGESLEAVVPAATYKVDIVPAGATSPVVLGPLDLPLRAGYLTRVFAVGNPNARTMNVALGTIKLPATGSGTPGLVETGTGGQAAELDQAQSSTSGLWVLFVLASTLAAVATIRAVAVRKVARR</sequence>
<dbReference type="InterPro" id="IPR025510">
    <property type="entry name" value="DUF4397"/>
</dbReference>
<evidence type="ECO:0000256" key="1">
    <source>
        <dbReference type="SAM" id="Phobius"/>
    </source>
</evidence>